<evidence type="ECO:0000313" key="3">
    <source>
        <dbReference type="Proteomes" id="UP001479606"/>
    </source>
</evidence>
<evidence type="ECO:0000313" key="2">
    <source>
        <dbReference type="EMBL" id="MEL5993004.1"/>
    </source>
</evidence>
<dbReference type="Pfam" id="PF14903">
    <property type="entry name" value="WG_beta_rep"/>
    <property type="match status" value="3"/>
</dbReference>
<keyword evidence="3" id="KW-1185">Reference proteome</keyword>
<evidence type="ECO:0000256" key="1">
    <source>
        <dbReference type="SAM" id="Coils"/>
    </source>
</evidence>
<organism evidence="2 3">
    <name type="scientific">Hymenobacter segetis</name>
    <dbReference type="NCBI Taxonomy" id="2025509"/>
    <lineage>
        <taxon>Bacteria</taxon>
        <taxon>Pseudomonadati</taxon>
        <taxon>Bacteroidota</taxon>
        <taxon>Cytophagia</taxon>
        <taxon>Cytophagales</taxon>
        <taxon>Hymenobacteraceae</taxon>
        <taxon>Hymenobacter</taxon>
    </lineage>
</organism>
<dbReference type="InterPro" id="IPR032774">
    <property type="entry name" value="WG_beta_rep"/>
</dbReference>
<keyword evidence="1" id="KW-0175">Coiled coil</keyword>
<accession>A0ABU9LSL8</accession>
<name>A0ABU9LSL8_9BACT</name>
<dbReference type="Proteomes" id="UP001479606">
    <property type="component" value="Unassembled WGS sequence"/>
</dbReference>
<reference evidence="2 3" key="1">
    <citation type="journal article" date="2018" name="Arch. Microbiol.">
        <title>Hymenobacter segetis sp. nov., isolated from soil.</title>
        <authorList>
            <person name="Ten L.N."/>
            <person name="Lim S.J."/>
            <person name="Kim B.O."/>
            <person name="Kang I.K."/>
            <person name="Jung H.Y."/>
        </authorList>
    </citation>
    <scope>NUCLEOTIDE SEQUENCE [LARGE SCALE GENOMIC DNA]</scope>
    <source>
        <strain evidence="2 3">S7-3-11</strain>
    </source>
</reference>
<dbReference type="RefSeq" id="WP_342295669.1">
    <property type="nucleotide sequence ID" value="NZ_JBCEVZ010000003.1"/>
</dbReference>
<gene>
    <name evidence="2" type="ORF">AAFH49_02225</name>
</gene>
<feature type="coiled-coil region" evidence="1">
    <location>
        <begin position="249"/>
        <end position="361"/>
    </location>
</feature>
<sequence length="726" mass="76198">MVHCFLASPFIDAARAGQFAAVQAALQAEAAPDTLLLGNLVLADGTAPLDAVVVRPHSITLLVFAPRGGRLSIPALGYGRWLLDGAPVPSSEDFDNPFEQFREQKATLADWLQPRFTPGQADLNSVSGLVLFETPVEFGADVEAALNEAPAGFQIASSLANLPSSLRDLATPDINLTADDIAEWAAEWADFVAVPPASETTAAVPTGAQPSATADTTNAASTFLGQKARALWGWLGANDVPDDDLPYGYANTLSARNEEKQQLEQLRQQMQADLSTQLQALEAREAERERSIAQLRTELAQAPPVAAEATALVSRLGAETREKAALEAEMQASRDELAARNQELDAKIQQLSQLIGQLSASPAAAAPVAAPAPPITAAAPPITAPAPIVTAPAPPTIPVAPPFADASPVAESKPVAAVSPSPVVTTSGAIASDAPRSEPVGRVPDSAGFGSSTTAAAKPAAGVSPPVFALSNHFERLRARAQATAAALQPRLRKAKEWGQAQPRAALAAAAVAVLGLGIWGLSHVGNTPPVPFQENGRWGYADASGQPVIPAQFTAASPFEKGQAVVAKDGAYGFVDEKGKEIIPAAYDALNPYAGGYARARVGDAYTFIDEDGQEFDHYYFNALDFAEGHAAVLDHRGWHYISGPTEPDTPPVIFKEAYSFADGLARVKLPDGYTFITADYLADPGQGTKPFGRYQQASDFVDGKAQVKQAGRSFTINKDGEEVK</sequence>
<comment type="caution">
    <text evidence="2">The sequence shown here is derived from an EMBL/GenBank/DDBJ whole genome shotgun (WGS) entry which is preliminary data.</text>
</comment>
<dbReference type="EMBL" id="JBCEVZ010000003">
    <property type="protein sequence ID" value="MEL5993004.1"/>
    <property type="molecule type" value="Genomic_DNA"/>
</dbReference>
<dbReference type="PANTHER" id="PTHR37841">
    <property type="entry name" value="GLR2918 PROTEIN"/>
    <property type="match status" value="1"/>
</dbReference>
<proteinExistence type="predicted"/>
<dbReference type="SUPFAM" id="SSF69360">
    <property type="entry name" value="Cell wall binding repeat"/>
    <property type="match status" value="1"/>
</dbReference>
<dbReference type="PANTHER" id="PTHR37841:SF1">
    <property type="entry name" value="DUF3298 DOMAIN-CONTAINING PROTEIN"/>
    <property type="match status" value="1"/>
</dbReference>
<protein>
    <submittedName>
        <fullName evidence="2">WG repeat-containing protein</fullName>
    </submittedName>
</protein>